<keyword evidence="3 7" id="KW-0808">Transferase</keyword>
<dbReference type="GO" id="GO:0071269">
    <property type="term" value="P:L-homocysteine biosynthetic process"/>
    <property type="evidence" value="ECO:0007669"/>
    <property type="project" value="TreeGrafter"/>
</dbReference>
<dbReference type="Gene3D" id="3.90.1150.10">
    <property type="entry name" value="Aspartate Aminotransferase, domain 1"/>
    <property type="match status" value="1"/>
</dbReference>
<evidence type="ECO:0000256" key="2">
    <source>
        <dbReference type="ARBA" id="ARBA00009077"/>
    </source>
</evidence>
<dbReference type="Proteomes" id="UP000250416">
    <property type="component" value="Unassembled WGS sequence"/>
</dbReference>
<dbReference type="InterPro" id="IPR054542">
    <property type="entry name" value="Cys_met_metab_PP"/>
</dbReference>
<dbReference type="PANTHER" id="PTHR43797">
    <property type="entry name" value="HOMOCYSTEINE/CYSTEINE SYNTHASE"/>
    <property type="match status" value="1"/>
</dbReference>
<dbReference type="PIRSF" id="PIRSF001434">
    <property type="entry name" value="CGS"/>
    <property type="match status" value="1"/>
</dbReference>
<dbReference type="InterPro" id="IPR015421">
    <property type="entry name" value="PyrdxlP-dep_Trfase_major"/>
</dbReference>
<dbReference type="SUPFAM" id="SSF53383">
    <property type="entry name" value="PLP-dependent transferases"/>
    <property type="match status" value="1"/>
</dbReference>
<dbReference type="EC" id="4.4.1.11" evidence="7"/>
<dbReference type="FunFam" id="3.40.640.10:FF:000035">
    <property type="entry name" value="O-succinylhomoserine sulfhydrylase"/>
    <property type="match status" value="1"/>
</dbReference>
<sequence>MHGGYRPDPTTRAVAVPIYQTVAYAFDDTQHGADLFDLKVQGNIYTRIMNPTTDVLEQRIAALEGGIGALALASGQSAVTYAIQTIAEAGDNIVSASSLYGGTYNLFAHTLPQYGITTRFADPRDPASFEPLIDARTKAIFAESVGNPLGNVTDIAALAEVAHRHGIPLIIDNTVPSPYLLRPFEHGADIVVHSLTKYLGGHGTSLGGAIVDSGKFPWAEHADRFKRLNEPDVSYHGVVYTEAFGPAAYIGRARVVPLRNMGAAISPFNAFQILQGIETLALRVERISDNALKIAQHLARHEQVEWVNYAGLPDHPDHPLVARYLSGRAPGILTFGVKGGRDGGAKFQDALKLFTRLVNIGDTKSLATHPASTTHRQLSPAELAKAGVKEETVRLSIGIEHIDDLLADLDQALAQV</sequence>
<dbReference type="GO" id="GO:0005737">
    <property type="term" value="C:cytoplasm"/>
    <property type="evidence" value="ECO:0007669"/>
    <property type="project" value="TreeGrafter"/>
</dbReference>
<dbReference type="CDD" id="cd00614">
    <property type="entry name" value="CGS_like"/>
    <property type="match status" value="1"/>
</dbReference>
<dbReference type="PANTHER" id="PTHR43797:SF2">
    <property type="entry name" value="HOMOCYSTEINE_CYSTEINE SYNTHASE"/>
    <property type="match status" value="1"/>
</dbReference>
<dbReference type="InterPro" id="IPR006235">
    <property type="entry name" value="OAc-hSer/O-AcSer_sulfhydrylase"/>
</dbReference>
<dbReference type="GO" id="GO:0030170">
    <property type="term" value="F:pyridoxal phosphate binding"/>
    <property type="evidence" value="ECO:0007669"/>
    <property type="project" value="InterPro"/>
</dbReference>
<dbReference type="GO" id="GO:0019346">
    <property type="term" value="P:transsulfuration"/>
    <property type="evidence" value="ECO:0007669"/>
    <property type="project" value="InterPro"/>
</dbReference>
<dbReference type="GO" id="GO:0004124">
    <property type="term" value="F:cysteine synthase activity"/>
    <property type="evidence" value="ECO:0007669"/>
    <property type="project" value="TreeGrafter"/>
</dbReference>
<protein>
    <submittedName>
        <fullName evidence="7">O-acetylhomoserine/O-acetylserine sulfhydrylase</fullName>
        <ecNumber evidence="7">2.5.1.49</ecNumber>
        <ecNumber evidence="7">4.4.1.11</ecNumber>
    </submittedName>
</protein>
<proteinExistence type="inferred from homology"/>
<evidence type="ECO:0000256" key="6">
    <source>
        <dbReference type="RuleBase" id="RU362118"/>
    </source>
</evidence>
<dbReference type="NCBIfam" id="TIGR01326">
    <property type="entry name" value="OAH_OAS_sulfhy"/>
    <property type="match status" value="1"/>
</dbReference>
<keyword evidence="4 5" id="KW-0663">Pyridoxal phosphate</keyword>
<dbReference type="AlphaFoldDB" id="A0AAE8NAH7"/>
<dbReference type="InterPro" id="IPR015422">
    <property type="entry name" value="PyrdxlP-dep_Trfase_small"/>
</dbReference>
<name>A0AAE8NAH7_BURCE</name>
<dbReference type="EMBL" id="UARD01000001">
    <property type="protein sequence ID" value="SPV11945.1"/>
    <property type="molecule type" value="Genomic_DNA"/>
</dbReference>
<dbReference type="GO" id="GO:0003961">
    <property type="term" value="F:O-acetylhomoserine aminocarboxypropyltransferase activity"/>
    <property type="evidence" value="ECO:0007669"/>
    <property type="project" value="UniProtKB-EC"/>
</dbReference>
<feature type="modified residue" description="N6-(pyridoxal phosphate)lysine" evidence="5">
    <location>
        <position position="197"/>
    </location>
</feature>
<gene>
    <name evidence="7" type="primary">mdeA_1</name>
    <name evidence="7" type="ORF">NCTC10661_00545</name>
</gene>
<dbReference type="PROSITE" id="PS00868">
    <property type="entry name" value="CYS_MET_METAB_PP"/>
    <property type="match status" value="1"/>
</dbReference>
<comment type="caution">
    <text evidence="7">The sequence shown here is derived from an EMBL/GenBank/DDBJ whole genome shotgun (WGS) entry which is preliminary data.</text>
</comment>
<dbReference type="Pfam" id="PF01053">
    <property type="entry name" value="Cys_Met_Meta_PP"/>
    <property type="match status" value="1"/>
</dbReference>
<evidence type="ECO:0000256" key="4">
    <source>
        <dbReference type="ARBA" id="ARBA00022898"/>
    </source>
</evidence>
<evidence type="ECO:0000313" key="7">
    <source>
        <dbReference type="EMBL" id="SPV11945.1"/>
    </source>
</evidence>
<reference evidence="7 8" key="1">
    <citation type="submission" date="2018-06" db="EMBL/GenBank/DDBJ databases">
        <authorList>
            <consortium name="Pathogen Informatics"/>
            <person name="Doyle S."/>
        </authorList>
    </citation>
    <scope>NUCLEOTIDE SEQUENCE [LARGE SCALE GENOMIC DNA]</scope>
    <source>
        <strain evidence="7 8">NCTC10661</strain>
    </source>
</reference>
<comment type="similarity">
    <text evidence="2 6">Belongs to the trans-sulfuration enzymes family.</text>
</comment>
<evidence type="ECO:0000256" key="3">
    <source>
        <dbReference type="ARBA" id="ARBA00022679"/>
    </source>
</evidence>
<evidence type="ECO:0000313" key="8">
    <source>
        <dbReference type="Proteomes" id="UP000250416"/>
    </source>
</evidence>
<dbReference type="InterPro" id="IPR015424">
    <property type="entry name" value="PyrdxlP-dep_Trfase"/>
</dbReference>
<dbReference type="EC" id="2.5.1.49" evidence="7"/>
<organism evidence="7 8">
    <name type="scientific">Burkholderia cepacia</name>
    <name type="common">Pseudomonas cepacia</name>
    <dbReference type="NCBI Taxonomy" id="292"/>
    <lineage>
        <taxon>Bacteria</taxon>
        <taxon>Pseudomonadati</taxon>
        <taxon>Pseudomonadota</taxon>
        <taxon>Betaproteobacteria</taxon>
        <taxon>Burkholderiales</taxon>
        <taxon>Burkholderiaceae</taxon>
        <taxon>Burkholderia</taxon>
        <taxon>Burkholderia cepacia complex</taxon>
    </lineage>
</organism>
<accession>A0AAE8NAH7</accession>
<dbReference type="InterPro" id="IPR000277">
    <property type="entry name" value="Cys/Met-Metab_PyrdxlP-dep_enz"/>
</dbReference>
<comment type="cofactor">
    <cofactor evidence="1 6">
        <name>pyridoxal 5'-phosphate</name>
        <dbReference type="ChEBI" id="CHEBI:597326"/>
    </cofactor>
</comment>
<keyword evidence="7" id="KW-0456">Lyase</keyword>
<dbReference type="Gene3D" id="3.40.640.10">
    <property type="entry name" value="Type I PLP-dependent aspartate aminotransferase-like (Major domain)"/>
    <property type="match status" value="1"/>
</dbReference>
<evidence type="ECO:0000256" key="1">
    <source>
        <dbReference type="ARBA" id="ARBA00001933"/>
    </source>
</evidence>
<dbReference type="GO" id="GO:0018826">
    <property type="term" value="F:methionine gamma-lyase activity"/>
    <property type="evidence" value="ECO:0007669"/>
    <property type="project" value="UniProtKB-EC"/>
</dbReference>
<dbReference type="GO" id="GO:0006535">
    <property type="term" value="P:cysteine biosynthetic process from serine"/>
    <property type="evidence" value="ECO:0007669"/>
    <property type="project" value="TreeGrafter"/>
</dbReference>
<evidence type="ECO:0000256" key="5">
    <source>
        <dbReference type="PIRSR" id="PIRSR001434-2"/>
    </source>
</evidence>